<feature type="compositionally biased region" description="Low complexity" evidence="1">
    <location>
        <begin position="7"/>
        <end position="24"/>
    </location>
</feature>
<gene>
    <name evidence="2" type="ORF">MLIT_50850</name>
</gene>
<dbReference type="Proteomes" id="UP000466607">
    <property type="component" value="Chromosome"/>
</dbReference>
<proteinExistence type="predicted"/>
<feature type="region of interest" description="Disordered" evidence="1">
    <location>
        <begin position="1"/>
        <end position="51"/>
    </location>
</feature>
<reference evidence="2 3" key="1">
    <citation type="journal article" date="2019" name="Emerg. Microbes Infect.">
        <title>Comprehensive subspecies identification of 175 nontuberculous mycobacteria species based on 7547 genomic profiles.</title>
        <authorList>
            <person name="Matsumoto Y."/>
            <person name="Kinjo T."/>
            <person name="Motooka D."/>
            <person name="Nabeya D."/>
            <person name="Jung N."/>
            <person name="Uechi K."/>
            <person name="Horii T."/>
            <person name="Iida T."/>
            <person name="Fujita J."/>
            <person name="Nakamura S."/>
        </authorList>
    </citation>
    <scope>NUCLEOTIDE SEQUENCE [LARGE SCALE GENOMIC DNA]</scope>
    <source>
        <strain evidence="2 3">JCM 17423</strain>
    </source>
</reference>
<dbReference type="AlphaFoldDB" id="A0AAD1IRG3"/>
<evidence type="ECO:0000313" key="2">
    <source>
        <dbReference type="EMBL" id="BBY19493.1"/>
    </source>
</evidence>
<dbReference type="EMBL" id="AP022586">
    <property type="protein sequence ID" value="BBY19493.1"/>
    <property type="molecule type" value="Genomic_DNA"/>
</dbReference>
<sequence length="51" mass="5325">MSRDGVADTGAARAVDAARVTAAADRARRKGFMRANGVTPGSRRPGETPRL</sequence>
<name>A0AAD1IRG3_9MYCO</name>
<protein>
    <submittedName>
        <fullName evidence="2">Uncharacterized protein</fullName>
    </submittedName>
</protein>
<organism evidence="2 3">
    <name type="scientific">Mycolicibacterium litorale</name>
    <dbReference type="NCBI Taxonomy" id="758802"/>
    <lineage>
        <taxon>Bacteria</taxon>
        <taxon>Bacillati</taxon>
        <taxon>Actinomycetota</taxon>
        <taxon>Actinomycetes</taxon>
        <taxon>Mycobacteriales</taxon>
        <taxon>Mycobacteriaceae</taxon>
        <taxon>Mycolicibacterium</taxon>
    </lineage>
</organism>
<keyword evidence="3" id="KW-1185">Reference proteome</keyword>
<accession>A0AAD1IRG3</accession>
<evidence type="ECO:0000313" key="3">
    <source>
        <dbReference type="Proteomes" id="UP000466607"/>
    </source>
</evidence>
<evidence type="ECO:0000256" key="1">
    <source>
        <dbReference type="SAM" id="MobiDB-lite"/>
    </source>
</evidence>